<keyword evidence="1" id="KW-0175">Coiled coil</keyword>
<protein>
    <submittedName>
        <fullName evidence="2">Uncharacterized protein</fullName>
    </submittedName>
</protein>
<reference evidence="2" key="1">
    <citation type="journal article" date="2023" name="G3 (Bethesda)">
        <title>Whole genome assemblies of Zophobas morio and Tenebrio molitor.</title>
        <authorList>
            <person name="Kaur S."/>
            <person name="Stinson S.A."/>
            <person name="diCenzo G.C."/>
        </authorList>
    </citation>
    <scope>NUCLEOTIDE SEQUENCE</scope>
    <source>
        <strain evidence="2">QUZm001</strain>
    </source>
</reference>
<dbReference type="EMBL" id="JALNTZ010000002">
    <property type="protein sequence ID" value="KAJ3662459.1"/>
    <property type="molecule type" value="Genomic_DNA"/>
</dbReference>
<organism evidence="2 3">
    <name type="scientific">Zophobas morio</name>
    <dbReference type="NCBI Taxonomy" id="2755281"/>
    <lineage>
        <taxon>Eukaryota</taxon>
        <taxon>Metazoa</taxon>
        <taxon>Ecdysozoa</taxon>
        <taxon>Arthropoda</taxon>
        <taxon>Hexapoda</taxon>
        <taxon>Insecta</taxon>
        <taxon>Pterygota</taxon>
        <taxon>Neoptera</taxon>
        <taxon>Endopterygota</taxon>
        <taxon>Coleoptera</taxon>
        <taxon>Polyphaga</taxon>
        <taxon>Cucujiformia</taxon>
        <taxon>Tenebrionidae</taxon>
        <taxon>Zophobas</taxon>
    </lineage>
</organism>
<evidence type="ECO:0000313" key="2">
    <source>
        <dbReference type="EMBL" id="KAJ3662459.1"/>
    </source>
</evidence>
<dbReference type="AlphaFoldDB" id="A0AA38J0M2"/>
<comment type="caution">
    <text evidence="2">The sequence shown here is derived from an EMBL/GenBank/DDBJ whole genome shotgun (WGS) entry which is preliminary data.</text>
</comment>
<keyword evidence="3" id="KW-1185">Reference proteome</keyword>
<proteinExistence type="predicted"/>
<evidence type="ECO:0000313" key="3">
    <source>
        <dbReference type="Proteomes" id="UP001168821"/>
    </source>
</evidence>
<dbReference type="Proteomes" id="UP001168821">
    <property type="component" value="Unassembled WGS sequence"/>
</dbReference>
<sequence>MCICSVTQTWKLQRRRKMADSNIRLLEIENEFLREIISKHQLQFDLMTRREDKVKNTIDALQQQRNQCTEDYKCLSATTKDKIHQLEDKIKKYKAQIQDYDNKFEENRLQHTVVQKELINTQAKLINIHEMLDNKHEEMHSIHRQLIFQHEELAKCNAALFEKSVEVCDLRNKLDKNEEKYKNLLLLNQMALVRVD</sequence>
<name>A0AA38J0M2_9CUCU</name>
<accession>A0AA38J0M2</accession>
<feature type="coiled-coil region" evidence="1">
    <location>
        <begin position="23"/>
        <end position="110"/>
    </location>
</feature>
<gene>
    <name evidence="2" type="ORF">Zmor_006807</name>
</gene>
<evidence type="ECO:0000256" key="1">
    <source>
        <dbReference type="SAM" id="Coils"/>
    </source>
</evidence>